<evidence type="ECO:0000313" key="2">
    <source>
        <dbReference type="EMBL" id="GBN44803.1"/>
    </source>
</evidence>
<feature type="compositionally biased region" description="Basic and acidic residues" evidence="1">
    <location>
        <begin position="53"/>
        <end position="76"/>
    </location>
</feature>
<reference evidence="2 3" key="1">
    <citation type="journal article" date="2019" name="Sci. Rep.">
        <title>Orb-weaving spider Araneus ventricosus genome elucidates the spidroin gene catalogue.</title>
        <authorList>
            <person name="Kono N."/>
            <person name="Nakamura H."/>
            <person name="Ohtoshi R."/>
            <person name="Moran D.A.P."/>
            <person name="Shinohara A."/>
            <person name="Yoshida Y."/>
            <person name="Fujiwara M."/>
            <person name="Mori M."/>
            <person name="Tomita M."/>
            <person name="Arakawa K."/>
        </authorList>
    </citation>
    <scope>NUCLEOTIDE SEQUENCE [LARGE SCALE GENOMIC DNA]</scope>
</reference>
<gene>
    <name evidence="2" type="ORF">AVEN_124161_1</name>
</gene>
<dbReference type="EMBL" id="BGPR01010198">
    <property type="protein sequence ID" value="GBN44803.1"/>
    <property type="molecule type" value="Genomic_DNA"/>
</dbReference>
<accession>A0A4Y2P1G6</accession>
<proteinExistence type="predicted"/>
<name>A0A4Y2P1G6_ARAVE</name>
<dbReference type="Proteomes" id="UP000499080">
    <property type="component" value="Unassembled WGS sequence"/>
</dbReference>
<evidence type="ECO:0000313" key="3">
    <source>
        <dbReference type="Proteomes" id="UP000499080"/>
    </source>
</evidence>
<comment type="caution">
    <text evidence="2">The sequence shown here is derived from an EMBL/GenBank/DDBJ whole genome shotgun (WGS) entry which is preliminary data.</text>
</comment>
<organism evidence="2 3">
    <name type="scientific">Araneus ventricosus</name>
    <name type="common">Orbweaver spider</name>
    <name type="synonym">Epeira ventricosa</name>
    <dbReference type="NCBI Taxonomy" id="182803"/>
    <lineage>
        <taxon>Eukaryota</taxon>
        <taxon>Metazoa</taxon>
        <taxon>Ecdysozoa</taxon>
        <taxon>Arthropoda</taxon>
        <taxon>Chelicerata</taxon>
        <taxon>Arachnida</taxon>
        <taxon>Araneae</taxon>
        <taxon>Araneomorphae</taxon>
        <taxon>Entelegynae</taxon>
        <taxon>Araneoidea</taxon>
        <taxon>Araneidae</taxon>
        <taxon>Araneus</taxon>
    </lineage>
</organism>
<evidence type="ECO:0000256" key="1">
    <source>
        <dbReference type="SAM" id="MobiDB-lite"/>
    </source>
</evidence>
<sequence>MSLSTYEQPLQNTENFSHEQGSHSRSPDKENTKSNRKRRRSVTDNGNIASKRLRSEFPSDLQDEFRQDLSAEERKFAKSVAGRENTPSEEPQLSDSIVPGSKPITASDAILCVVVT</sequence>
<keyword evidence="3" id="KW-1185">Reference proteome</keyword>
<feature type="compositionally biased region" description="Basic and acidic residues" evidence="1">
    <location>
        <begin position="16"/>
        <end position="33"/>
    </location>
</feature>
<feature type="region of interest" description="Disordered" evidence="1">
    <location>
        <begin position="1"/>
        <end position="101"/>
    </location>
</feature>
<dbReference type="AlphaFoldDB" id="A0A4Y2P1G6"/>
<protein>
    <submittedName>
        <fullName evidence="2">Uncharacterized protein</fullName>
    </submittedName>
</protein>
<feature type="compositionally biased region" description="Polar residues" evidence="1">
    <location>
        <begin position="1"/>
        <end position="15"/>
    </location>
</feature>